<organism evidence="3 4">
    <name type="scientific">Artemisia annua</name>
    <name type="common">Sweet wormwood</name>
    <dbReference type="NCBI Taxonomy" id="35608"/>
    <lineage>
        <taxon>Eukaryota</taxon>
        <taxon>Viridiplantae</taxon>
        <taxon>Streptophyta</taxon>
        <taxon>Embryophyta</taxon>
        <taxon>Tracheophyta</taxon>
        <taxon>Spermatophyta</taxon>
        <taxon>Magnoliopsida</taxon>
        <taxon>eudicotyledons</taxon>
        <taxon>Gunneridae</taxon>
        <taxon>Pentapetalae</taxon>
        <taxon>asterids</taxon>
        <taxon>campanulids</taxon>
        <taxon>Asterales</taxon>
        <taxon>Asteraceae</taxon>
        <taxon>Asteroideae</taxon>
        <taxon>Anthemideae</taxon>
        <taxon>Artemisiinae</taxon>
        <taxon>Artemisia</taxon>
    </lineage>
</organism>
<sequence length="129" mass="14741">MHFFTYLKYIIEKVLTKSLSTYIYVGCLFLLSLMLMPGLEAMEDNNNIPSENATSSKLETLQKKHDAKLAKISALKVQIQSVKSLLDESMNSVSKDRHDETKDLSEKYQQLCEEYNSLLGQKSGKKQDK</sequence>
<evidence type="ECO:0000256" key="1">
    <source>
        <dbReference type="SAM" id="MobiDB-lite"/>
    </source>
</evidence>
<dbReference type="Proteomes" id="UP000245207">
    <property type="component" value="Unassembled WGS sequence"/>
</dbReference>
<name>A0A2U1KMR5_ARTAN</name>
<dbReference type="SUPFAM" id="SSF46966">
    <property type="entry name" value="Spectrin repeat"/>
    <property type="match status" value="1"/>
</dbReference>
<reference evidence="3 4" key="1">
    <citation type="journal article" date="2018" name="Mol. Plant">
        <title>The genome of Artemisia annua provides insight into the evolution of Asteraceae family and artemisinin biosynthesis.</title>
        <authorList>
            <person name="Shen Q."/>
            <person name="Zhang L."/>
            <person name="Liao Z."/>
            <person name="Wang S."/>
            <person name="Yan T."/>
            <person name="Shi P."/>
            <person name="Liu M."/>
            <person name="Fu X."/>
            <person name="Pan Q."/>
            <person name="Wang Y."/>
            <person name="Lv Z."/>
            <person name="Lu X."/>
            <person name="Zhang F."/>
            <person name="Jiang W."/>
            <person name="Ma Y."/>
            <person name="Chen M."/>
            <person name="Hao X."/>
            <person name="Li L."/>
            <person name="Tang Y."/>
            <person name="Lv G."/>
            <person name="Zhou Y."/>
            <person name="Sun X."/>
            <person name="Brodelius P.E."/>
            <person name="Rose J.K.C."/>
            <person name="Tang K."/>
        </authorList>
    </citation>
    <scope>NUCLEOTIDE SEQUENCE [LARGE SCALE GENOMIC DNA]</scope>
    <source>
        <strain evidence="4">cv. Huhao1</strain>
        <tissue evidence="3">Leaf</tissue>
    </source>
</reference>
<evidence type="ECO:0000313" key="3">
    <source>
        <dbReference type="EMBL" id="PWA38001.1"/>
    </source>
</evidence>
<keyword evidence="2" id="KW-0472">Membrane</keyword>
<dbReference type="AlphaFoldDB" id="A0A2U1KMR5"/>
<comment type="caution">
    <text evidence="3">The sequence shown here is derived from an EMBL/GenBank/DDBJ whole genome shotgun (WGS) entry which is preliminary data.</text>
</comment>
<accession>A0A2U1KMR5</accession>
<proteinExistence type="predicted"/>
<dbReference type="OrthoDB" id="849476at2759"/>
<keyword evidence="2" id="KW-1133">Transmembrane helix</keyword>
<protein>
    <submittedName>
        <fullName evidence="3">Uncharacterized protein</fullName>
    </submittedName>
</protein>
<feature type="transmembrane region" description="Helical" evidence="2">
    <location>
        <begin position="21"/>
        <end position="39"/>
    </location>
</feature>
<evidence type="ECO:0000256" key="2">
    <source>
        <dbReference type="SAM" id="Phobius"/>
    </source>
</evidence>
<gene>
    <name evidence="3" type="ORF">CTI12_AA585480</name>
</gene>
<feature type="region of interest" description="Disordered" evidence="1">
    <location>
        <begin position="87"/>
        <end position="106"/>
    </location>
</feature>
<dbReference type="EMBL" id="PKPP01016114">
    <property type="protein sequence ID" value="PWA38001.1"/>
    <property type="molecule type" value="Genomic_DNA"/>
</dbReference>
<keyword evidence="4" id="KW-1185">Reference proteome</keyword>
<keyword evidence="2" id="KW-0812">Transmembrane</keyword>
<evidence type="ECO:0000313" key="4">
    <source>
        <dbReference type="Proteomes" id="UP000245207"/>
    </source>
</evidence>
<dbReference type="Gene3D" id="1.20.58.60">
    <property type="match status" value="1"/>
</dbReference>
<feature type="compositionally biased region" description="Basic and acidic residues" evidence="1">
    <location>
        <begin position="94"/>
        <end position="106"/>
    </location>
</feature>